<protein>
    <submittedName>
        <fullName evidence="2">Uncharacterized protein</fullName>
    </submittedName>
</protein>
<accession>A0AAD5WIX9</accession>
<evidence type="ECO:0000313" key="2">
    <source>
        <dbReference type="EMBL" id="KAJ1371977.1"/>
    </source>
</evidence>
<feature type="region of interest" description="Disordered" evidence="1">
    <location>
        <begin position="101"/>
        <end position="120"/>
    </location>
</feature>
<gene>
    <name evidence="2" type="ORF">KIN20_034026</name>
</gene>
<evidence type="ECO:0000256" key="1">
    <source>
        <dbReference type="SAM" id="MobiDB-lite"/>
    </source>
</evidence>
<dbReference type="Proteomes" id="UP001196413">
    <property type="component" value="Unassembled WGS sequence"/>
</dbReference>
<name>A0AAD5WIX9_PARTN</name>
<dbReference type="AlphaFoldDB" id="A0AAD5WIX9"/>
<reference evidence="2" key="1">
    <citation type="submission" date="2021-06" db="EMBL/GenBank/DDBJ databases">
        <title>Parelaphostrongylus tenuis whole genome reference sequence.</title>
        <authorList>
            <person name="Garwood T.J."/>
            <person name="Larsen P.A."/>
            <person name="Fountain-Jones N.M."/>
            <person name="Garbe J.R."/>
            <person name="Macchietto M.G."/>
            <person name="Kania S.A."/>
            <person name="Gerhold R.W."/>
            <person name="Richards J.E."/>
            <person name="Wolf T.M."/>
        </authorList>
    </citation>
    <scope>NUCLEOTIDE SEQUENCE</scope>
    <source>
        <strain evidence="2">MNPRO001-30</strain>
        <tissue evidence="2">Meninges</tissue>
    </source>
</reference>
<keyword evidence="3" id="KW-1185">Reference proteome</keyword>
<dbReference type="EMBL" id="JAHQIW010007074">
    <property type="protein sequence ID" value="KAJ1371977.1"/>
    <property type="molecule type" value="Genomic_DNA"/>
</dbReference>
<comment type="caution">
    <text evidence="2">The sequence shown here is derived from an EMBL/GenBank/DDBJ whole genome shotgun (WGS) entry which is preliminary data.</text>
</comment>
<feature type="compositionally biased region" description="Polar residues" evidence="1">
    <location>
        <begin position="108"/>
        <end position="120"/>
    </location>
</feature>
<proteinExistence type="predicted"/>
<sequence>MATDVFFTQPPSNVMICFEHRYLRGVFVHLRIATISRVSVSAARESQASRSIYRLRSYNCQMNSIELCLEHTTYVEVQTHLGYARPTGFCPYIISSDPMDPAAGASASGRTQQSQTSSAA</sequence>
<evidence type="ECO:0000313" key="3">
    <source>
        <dbReference type="Proteomes" id="UP001196413"/>
    </source>
</evidence>
<organism evidence="2 3">
    <name type="scientific">Parelaphostrongylus tenuis</name>
    <name type="common">Meningeal worm</name>
    <dbReference type="NCBI Taxonomy" id="148309"/>
    <lineage>
        <taxon>Eukaryota</taxon>
        <taxon>Metazoa</taxon>
        <taxon>Ecdysozoa</taxon>
        <taxon>Nematoda</taxon>
        <taxon>Chromadorea</taxon>
        <taxon>Rhabditida</taxon>
        <taxon>Rhabditina</taxon>
        <taxon>Rhabditomorpha</taxon>
        <taxon>Strongyloidea</taxon>
        <taxon>Metastrongylidae</taxon>
        <taxon>Parelaphostrongylus</taxon>
    </lineage>
</organism>